<dbReference type="SUPFAM" id="SSF48452">
    <property type="entry name" value="TPR-like"/>
    <property type="match status" value="1"/>
</dbReference>
<dbReference type="InterPro" id="IPR002885">
    <property type="entry name" value="PPR_rpt"/>
</dbReference>
<dbReference type="Gramene" id="QL09p040247:mrna">
    <property type="protein sequence ID" value="QL09p040247:mrna:CDS:3"/>
    <property type="gene ID" value="QL09p040247"/>
</dbReference>
<accession>A0A7N2MKU6</accession>
<dbReference type="Proteomes" id="UP000594261">
    <property type="component" value="Chromosome 9"/>
</dbReference>
<feature type="repeat" description="PPR" evidence="3">
    <location>
        <begin position="412"/>
        <end position="446"/>
    </location>
</feature>
<dbReference type="InterPro" id="IPR011990">
    <property type="entry name" value="TPR-like_helical_dom_sf"/>
</dbReference>
<dbReference type="Pfam" id="PF17177">
    <property type="entry name" value="PPR_long"/>
    <property type="match status" value="1"/>
</dbReference>
<reference evidence="6" key="2">
    <citation type="submission" date="2021-01" db="UniProtKB">
        <authorList>
            <consortium name="EnsemblPlants"/>
        </authorList>
    </citation>
    <scope>IDENTIFICATION</scope>
</reference>
<dbReference type="NCBIfam" id="TIGR00756">
    <property type="entry name" value="PPR"/>
    <property type="match status" value="7"/>
</dbReference>
<dbReference type="Pfam" id="PF13812">
    <property type="entry name" value="PPR_3"/>
    <property type="match status" value="1"/>
</dbReference>
<feature type="repeat" description="PPR" evidence="3">
    <location>
        <begin position="272"/>
        <end position="306"/>
    </location>
</feature>
<reference evidence="6 7" key="1">
    <citation type="journal article" date="2016" name="G3 (Bethesda)">
        <title>First Draft Assembly and Annotation of the Genome of a California Endemic Oak Quercus lobata Nee (Fagaceae).</title>
        <authorList>
            <person name="Sork V.L."/>
            <person name="Fitz-Gibbon S.T."/>
            <person name="Puiu D."/>
            <person name="Crepeau M."/>
            <person name="Gugger P.F."/>
            <person name="Sherman R."/>
            <person name="Stevens K."/>
            <person name="Langley C.H."/>
            <person name="Pellegrini M."/>
            <person name="Salzberg S.L."/>
        </authorList>
    </citation>
    <scope>NUCLEOTIDE SEQUENCE [LARGE SCALE GENOMIC DNA]</scope>
    <source>
        <strain evidence="6 7">cv. SW786</strain>
    </source>
</reference>
<organism evidence="6 7">
    <name type="scientific">Quercus lobata</name>
    <name type="common">Valley oak</name>
    <dbReference type="NCBI Taxonomy" id="97700"/>
    <lineage>
        <taxon>Eukaryota</taxon>
        <taxon>Viridiplantae</taxon>
        <taxon>Streptophyta</taxon>
        <taxon>Embryophyta</taxon>
        <taxon>Tracheophyta</taxon>
        <taxon>Spermatophyta</taxon>
        <taxon>Magnoliopsida</taxon>
        <taxon>eudicotyledons</taxon>
        <taxon>Gunneridae</taxon>
        <taxon>Pentapetalae</taxon>
        <taxon>rosids</taxon>
        <taxon>fabids</taxon>
        <taxon>Fagales</taxon>
        <taxon>Fagaceae</taxon>
        <taxon>Quercus</taxon>
    </lineage>
</organism>
<evidence type="ECO:0000256" key="4">
    <source>
        <dbReference type="SAM" id="MobiDB-lite"/>
    </source>
</evidence>
<dbReference type="PANTHER" id="PTHR47932:SF10">
    <property type="entry name" value="OS07G0179000 PROTEIN"/>
    <property type="match status" value="1"/>
</dbReference>
<dbReference type="FunCoup" id="A0A7N2MKU6">
    <property type="interactions" value="1541"/>
</dbReference>
<feature type="compositionally biased region" description="Low complexity" evidence="4">
    <location>
        <begin position="76"/>
        <end position="96"/>
    </location>
</feature>
<dbReference type="PANTHER" id="PTHR47932">
    <property type="entry name" value="ATPASE EXPRESSION PROTEIN 3"/>
    <property type="match status" value="1"/>
</dbReference>
<evidence type="ECO:0000256" key="3">
    <source>
        <dbReference type="PROSITE-ProRule" id="PRU00708"/>
    </source>
</evidence>
<dbReference type="AlphaFoldDB" id="A0A7N2MKU6"/>
<proteinExistence type="inferred from homology"/>
<evidence type="ECO:0000313" key="6">
    <source>
        <dbReference type="EnsemblPlants" id="QL09p040247:mrna:CDS:3"/>
    </source>
</evidence>
<feature type="repeat" description="PPR" evidence="3">
    <location>
        <begin position="516"/>
        <end position="550"/>
    </location>
</feature>
<evidence type="ECO:0000313" key="7">
    <source>
        <dbReference type="Proteomes" id="UP000594261"/>
    </source>
</evidence>
<dbReference type="EMBL" id="LRBV02000009">
    <property type="status" value="NOT_ANNOTATED_CDS"/>
    <property type="molecule type" value="Genomic_DNA"/>
</dbReference>
<dbReference type="Pfam" id="PF01535">
    <property type="entry name" value="PPR"/>
    <property type="match status" value="1"/>
</dbReference>
<sequence length="737" mass="83639">MPPHLQPPIPKPQNQNQNQKNKFYFFYGHRKPSQHRPTVRGGLFSNRQSISLHKPSPPHNPQPFNLHHWDPQHSPTTTTTETRNTNTGSGSGTTHTSLIRLSPIARYITDSFRKNQNHWGPSIVSDLNKLRRVTPDLVSEVLKSQPDPNLASKFFHWASKQKGFHHTFASYNAFAYCLNRSNRFRSADQLPELMISQNKPPTEKQFEILIRFHSDANRPLRVFYVYQKMKKFNVKPRVFLYNRIIDALMKNGYVDLALSVYDDFRNDGLVEESVTFMVLIKGLCKVGRIDEMLKVLSKMRENLCAPDVFAYTAMVRVLVEAGNLDGCLRVWEEMRRDKVEPDAMAYTTLVTALCKGGRVEKGYELFREMKEKRCLIDRAIYGSLVEAFVADGKVGFACGLLKDLVDSGYRADLGIYNSIIEGLCGVKRVDKAYKVFQVTVQEGLEPEFVTVNPILVLYAEMRRMDEFCKLLTQMEKLGFCVIDNLSKFFAFVVGKEERTMMAVEVFENLKKRGYCSVSIYNILMGALHKKGEFEKVISLFDEVKESNFEPDSLTYSIAIECFVEIGDIEKACLCNNKIMEMSLVPSVAAYCALAKGLCKTGDIDAAMMLVRDCLANVTSGPMEFKYTLSVVHACKSGGAEKVIEVLNEMMQQGCPPDEIIYSAIISGMCKYGTIEEARKVFSNLRDRKLLTEANMIVYDEMLIEHMKKKTADLVVSGLKFFGLESKLKAKGTSSFLV</sequence>
<feature type="repeat" description="PPR" evidence="3">
    <location>
        <begin position="307"/>
        <end position="341"/>
    </location>
</feature>
<feature type="repeat" description="PPR" evidence="3">
    <location>
        <begin position="342"/>
        <end position="376"/>
    </location>
</feature>
<keyword evidence="7" id="KW-1185">Reference proteome</keyword>
<dbReference type="OMA" id="EVHACNR"/>
<feature type="repeat" description="PPR" evidence="3">
    <location>
        <begin position="237"/>
        <end position="271"/>
    </location>
</feature>
<evidence type="ECO:0000256" key="1">
    <source>
        <dbReference type="ARBA" id="ARBA00007626"/>
    </source>
</evidence>
<dbReference type="PROSITE" id="PS51375">
    <property type="entry name" value="PPR"/>
    <property type="match status" value="7"/>
</dbReference>
<protein>
    <recommendedName>
        <fullName evidence="5">PROP1-like PPR domain-containing protein</fullName>
    </recommendedName>
</protein>
<dbReference type="Pfam" id="PF12854">
    <property type="entry name" value="PPR_1"/>
    <property type="match status" value="1"/>
</dbReference>
<name>A0A7N2MKU6_QUELO</name>
<keyword evidence="2" id="KW-0677">Repeat</keyword>
<comment type="similarity">
    <text evidence="1">Belongs to the PPR family. P subfamily.</text>
</comment>
<evidence type="ECO:0000256" key="2">
    <source>
        <dbReference type="ARBA" id="ARBA00022737"/>
    </source>
</evidence>
<dbReference type="Pfam" id="PF13041">
    <property type="entry name" value="PPR_2"/>
    <property type="match status" value="2"/>
</dbReference>
<feature type="domain" description="PROP1-like PPR" evidence="5">
    <location>
        <begin position="191"/>
        <end position="304"/>
    </location>
</feature>
<dbReference type="InParanoid" id="A0A7N2MKU6"/>
<feature type="region of interest" description="Disordered" evidence="4">
    <location>
        <begin position="48"/>
        <end position="96"/>
    </location>
</feature>
<feature type="repeat" description="PPR" evidence="3">
    <location>
        <begin position="657"/>
        <end position="691"/>
    </location>
</feature>
<dbReference type="EnsemblPlants" id="QL09p040247:mrna">
    <property type="protein sequence ID" value="QL09p040247:mrna:CDS:3"/>
    <property type="gene ID" value="QL09p040247"/>
</dbReference>
<dbReference type="InterPro" id="IPR033443">
    <property type="entry name" value="PROP1-like_PPR_dom"/>
</dbReference>
<dbReference type="Gene3D" id="1.25.40.10">
    <property type="entry name" value="Tetratricopeptide repeat domain"/>
    <property type="match status" value="5"/>
</dbReference>
<evidence type="ECO:0000259" key="5">
    <source>
        <dbReference type="Pfam" id="PF17177"/>
    </source>
</evidence>